<reference evidence="1" key="1">
    <citation type="submission" date="2018-05" db="EMBL/GenBank/DDBJ databases">
        <authorList>
            <person name="Lanie J.A."/>
            <person name="Ng W.-L."/>
            <person name="Kazmierczak K.M."/>
            <person name="Andrzejewski T.M."/>
            <person name="Davidsen T.M."/>
            <person name="Wayne K.J."/>
            <person name="Tettelin H."/>
            <person name="Glass J.I."/>
            <person name="Rusch D."/>
            <person name="Podicherti R."/>
            <person name="Tsui H.-C.T."/>
            <person name="Winkler M.E."/>
        </authorList>
    </citation>
    <scope>NUCLEOTIDE SEQUENCE</scope>
</reference>
<proteinExistence type="predicted"/>
<feature type="non-terminal residue" evidence="1">
    <location>
        <position position="70"/>
    </location>
</feature>
<name>A0A382I227_9ZZZZ</name>
<dbReference type="EMBL" id="UINC01064567">
    <property type="protein sequence ID" value="SVB93359.1"/>
    <property type="molecule type" value="Genomic_DNA"/>
</dbReference>
<dbReference type="AlphaFoldDB" id="A0A382I227"/>
<sequence>MSNRNEANKHWNVSCGHDRQEVIDNGFDWILPIFDACAKKFNFEQKYELTGFSRAYMNAHTHGVEPHWHR</sequence>
<protein>
    <submittedName>
        <fullName evidence="1">Uncharacterized protein</fullName>
    </submittedName>
</protein>
<organism evidence="1">
    <name type="scientific">marine metagenome</name>
    <dbReference type="NCBI Taxonomy" id="408172"/>
    <lineage>
        <taxon>unclassified sequences</taxon>
        <taxon>metagenomes</taxon>
        <taxon>ecological metagenomes</taxon>
    </lineage>
</organism>
<accession>A0A382I227</accession>
<evidence type="ECO:0000313" key="1">
    <source>
        <dbReference type="EMBL" id="SVB93359.1"/>
    </source>
</evidence>
<gene>
    <name evidence="1" type="ORF">METZ01_LOCUS246213</name>
</gene>